<reference evidence="4" key="1">
    <citation type="submission" date="2023-06" db="EMBL/GenBank/DDBJ databases">
        <title>Black Yeasts Isolated from many extreme environments.</title>
        <authorList>
            <person name="Coleine C."/>
            <person name="Stajich J.E."/>
            <person name="Selbmann L."/>
        </authorList>
    </citation>
    <scope>NUCLEOTIDE SEQUENCE</scope>
    <source>
        <strain evidence="4">CCFEE 5200</strain>
    </source>
</reference>
<keyword evidence="2" id="KW-0812">Transmembrane</keyword>
<keyword evidence="5" id="KW-1185">Reference proteome</keyword>
<organism evidence="4 5">
    <name type="scientific">Friedmanniomyces endolithicus</name>
    <dbReference type="NCBI Taxonomy" id="329885"/>
    <lineage>
        <taxon>Eukaryota</taxon>
        <taxon>Fungi</taxon>
        <taxon>Dikarya</taxon>
        <taxon>Ascomycota</taxon>
        <taxon>Pezizomycotina</taxon>
        <taxon>Dothideomycetes</taxon>
        <taxon>Dothideomycetidae</taxon>
        <taxon>Mycosphaerellales</taxon>
        <taxon>Teratosphaeriaceae</taxon>
        <taxon>Friedmanniomyces</taxon>
    </lineage>
</organism>
<feature type="region of interest" description="Disordered" evidence="1">
    <location>
        <begin position="90"/>
        <end position="141"/>
    </location>
</feature>
<evidence type="ECO:0000256" key="2">
    <source>
        <dbReference type="SAM" id="Phobius"/>
    </source>
</evidence>
<proteinExistence type="predicted"/>
<feature type="transmembrane region" description="Helical" evidence="2">
    <location>
        <begin position="358"/>
        <end position="377"/>
    </location>
</feature>
<sequence length="392" mass="44226">MAVTAALHRSSDAFGSLRLSHPHGLRLRATGFAAAIDHLTIVRVKREHYWSAHNAYIDHAATMRATTATSAISPRSLKNGDLAGSEGIELSDLRNPATSSAQDEAIPNAPVKVSSSIRDHESPKAEQSAPAHTQPTSGFQRLPPAVRNRIYHYATPMDMCIWPHTYKPASRARSLNDSHNVYHTAAHALQADSVPPILQICQMTRKEAYPLYLADNVFVLHLGPVSYHETLDWLKAMPSEYISCLRRIIVQGVVPQWKAHSAHNNHFAVTLNIQTRLLKTLVEVRGGQPWIHPTTPKIESVWRRFARVRGRGDTTAIQQKEAFIATVKEVHRLLRRARWQYRFDKTFSIKRSPRLTPIRVFVLVIHTVVSILILVLVEEFVVRPWMRAHGKT</sequence>
<evidence type="ECO:0000256" key="1">
    <source>
        <dbReference type="SAM" id="MobiDB-lite"/>
    </source>
</evidence>
<accession>A0AAN6H3X4</accession>
<dbReference type="InterPro" id="IPR045518">
    <property type="entry name" value="2EXR"/>
</dbReference>
<gene>
    <name evidence="4" type="ORF">LTR91_024655</name>
</gene>
<feature type="domain" description="2EXR" evidence="3">
    <location>
        <begin position="139"/>
        <end position="211"/>
    </location>
</feature>
<dbReference type="Pfam" id="PF20150">
    <property type="entry name" value="2EXR"/>
    <property type="match status" value="1"/>
</dbReference>
<comment type="caution">
    <text evidence="4">The sequence shown here is derived from an EMBL/GenBank/DDBJ whole genome shotgun (WGS) entry which is preliminary data.</text>
</comment>
<keyword evidence="2" id="KW-0472">Membrane</keyword>
<keyword evidence="2" id="KW-1133">Transmembrane helix</keyword>
<protein>
    <recommendedName>
        <fullName evidence="3">2EXR domain-containing protein</fullName>
    </recommendedName>
</protein>
<name>A0AAN6H3X4_9PEZI</name>
<dbReference type="Proteomes" id="UP001175353">
    <property type="component" value="Unassembled WGS sequence"/>
</dbReference>
<evidence type="ECO:0000313" key="4">
    <source>
        <dbReference type="EMBL" id="KAK0952000.1"/>
    </source>
</evidence>
<dbReference type="AlphaFoldDB" id="A0AAN6H3X4"/>
<evidence type="ECO:0000259" key="3">
    <source>
        <dbReference type="Pfam" id="PF20150"/>
    </source>
</evidence>
<evidence type="ECO:0000313" key="5">
    <source>
        <dbReference type="Proteomes" id="UP001175353"/>
    </source>
</evidence>
<dbReference type="EMBL" id="JAUJLE010000646">
    <property type="protein sequence ID" value="KAK0952000.1"/>
    <property type="molecule type" value="Genomic_DNA"/>
</dbReference>
<feature type="compositionally biased region" description="Polar residues" evidence="1">
    <location>
        <begin position="130"/>
        <end position="139"/>
    </location>
</feature>